<dbReference type="InterPro" id="IPR029044">
    <property type="entry name" value="Nucleotide-diphossugar_trans"/>
</dbReference>
<organism evidence="2 3">
    <name type="scientific">candidate division WWE3 bacterium</name>
    <dbReference type="NCBI Taxonomy" id="2053526"/>
    <lineage>
        <taxon>Bacteria</taxon>
        <taxon>Katanobacteria</taxon>
    </lineage>
</organism>
<dbReference type="Proteomes" id="UP000699691">
    <property type="component" value="Unassembled WGS sequence"/>
</dbReference>
<dbReference type="PANTHER" id="PTHR46390">
    <property type="entry name" value="MANNOSE-1-PHOSPHATE GUANYLYLTRANSFERASE"/>
    <property type="match status" value="1"/>
</dbReference>
<accession>A0A955RXA4</accession>
<evidence type="ECO:0000259" key="1">
    <source>
        <dbReference type="Pfam" id="PF00483"/>
    </source>
</evidence>
<dbReference type="Gene3D" id="3.90.550.10">
    <property type="entry name" value="Spore Coat Polysaccharide Biosynthesis Protein SpsA, Chain A"/>
    <property type="match status" value="1"/>
</dbReference>
<gene>
    <name evidence="2" type="primary">cpsB</name>
    <name evidence="2" type="ORF">KC573_04655</name>
</gene>
<dbReference type="Pfam" id="PF00483">
    <property type="entry name" value="NTP_transferase"/>
    <property type="match status" value="1"/>
</dbReference>
<evidence type="ECO:0000313" key="3">
    <source>
        <dbReference type="Proteomes" id="UP000699691"/>
    </source>
</evidence>
<reference evidence="2" key="1">
    <citation type="submission" date="2020-04" db="EMBL/GenBank/DDBJ databases">
        <authorList>
            <person name="Zhang T."/>
        </authorList>
    </citation>
    <scope>NUCLEOTIDE SEQUENCE</scope>
    <source>
        <strain evidence="2">HKST-UBA02</strain>
    </source>
</reference>
<feature type="domain" description="Nucleotidyl transferase" evidence="1">
    <location>
        <begin position="9"/>
        <end position="50"/>
    </location>
</feature>
<dbReference type="SUPFAM" id="SSF53448">
    <property type="entry name" value="Nucleotide-diphospho-sugar transferases"/>
    <property type="match status" value="1"/>
</dbReference>
<dbReference type="InterPro" id="IPR005835">
    <property type="entry name" value="NTP_transferase_dom"/>
</dbReference>
<evidence type="ECO:0000313" key="2">
    <source>
        <dbReference type="EMBL" id="MCA9398096.1"/>
    </source>
</evidence>
<keyword evidence="2" id="KW-0548">Nucleotidyltransferase</keyword>
<dbReference type="PANTHER" id="PTHR46390:SF1">
    <property type="entry name" value="MANNOSE-1-PHOSPHATE GUANYLYLTRANSFERASE"/>
    <property type="match status" value="1"/>
</dbReference>
<dbReference type="EC" id="2.7.7.13" evidence="2"/>
<dbReference type="EMBL" id="JAGQKY010000288">
    <property type="protein sequence ID" value="MCA9398096.1"/>
    <property type="molecule type" value="Genomic_DNA"/>
</dbReference>
<proteinExistence type="predicted"/>
<name>A0A955RXA4_UNCKA</name>
<dbReference type="InterPro" id="IPR051161">
    <property type="entry name" value="Mannose-6P_isomerase_type2"/>
</dbReference>
<keyword evidence="2" id="KW-0413">Isomerase</keyword>
<dbReference type="GO" id="GO:0004475">
    <property type="term" value="F:mannose-1-phosphate guanylyltransferase (GTP) activity"/>
    <property type="evidence" value="ECO:0007669"/>
    <property type="project" value="UniProtKB-EC"/>
</dbReference>
<keyword evidence="2" id="KW-0808">Transferase</keyword>
<dbReference type="GO" id="GO:0009298">
    <property type="term" value="P:GDP-mannose biosynthetic process"/>
    <property type="evidence" value="ECO:0007669"/>
    <property type="project" value="TreeGrafter"/>
</dbReference>
<sequence length="55" mass="6255">MASIFMKLIVTAGGQGTKLWPYSRESKPKQFQPIIGNESLYTYTVNLLLQRHSPD</sequence>
<protein>
    <submittedName>
        <fullName evidence="2">Mannose-1-phosphate guanylyltransferase/mannose-6-phosphate isomerase</fullName>
        <ecNumber evidence="2">2.7.7.13</ecNumber>
    </submittedName>
</protein>
<dbReference type="GO" id="GO:0016853">
    <property type="term" value="F:isomerase activity"/>
    <property type="evidence" value="ECO:0007669"/>
    <property type="project" value="UniProtKB-KW"/>
</dbReference>
<dbReference type="AlphaFoldDB" id="A0A955RXA4"/>
<reference evidence="2" key="2">
    <citation type="journal article" date="2021" name="Microbiome">
        <title>Successional dynamics and alternative stable states in a saline activated sludge microbial community over 9 years.</title>
        <authorList>
            <person name="Wang Y."/>
            <person name="Ye J."/>
            <person name="Ju F."/>
            <person name="Liu L."/>
            <person name="Boyd J.A."/>
            <person name="Deng Y."/>
            <person name="Parks D.H."/>
            <person name="Jiang X."/>
            <person name="Yin X."/>
            <person name="Woodcroft B.J."/>
            <person name="Tyson G.W."/>
            <person name="Hugenholtz P."/>
            <person name="Polz M.F."/>
            <person name="Zhang T."/>
        </authorList>
    </citation>
    <scope>NUCLEOTIDE SEQUENCE</scope>
    <source>
        <strain evidence="2">HKST-UBA02</strain>
    </source>
</reference>
<comment type="caution">
    <text evidence="2">The sequence shown here is derived from an EMBL/GenBank/DDBJ whole genome shotgun (WGS) entry which is preliminary data.</text>
</comment>
<feature type="non-terminal residue" evidence="2">
    <location>
        <position position="55"/>
    </location>
</feature>